<dbReference type="SUPFAM" id="SSF103481">
    <property type="entry name" value="Multidrug resistance efflux transporter EmrE"/>
    <property type="match status" value="2"/>
</dbReference>
<evidence type="ECO:0000313" key="12">
    <source>
        <dbReference type="Proteomes" id="UP000271603"/>
    </source>
</evidence>
<keyword evidence="3" id="KW-1003">Cell membrane</keyword>
<evidence type="ECO:0000256" key="2">
    <source>
        <dbReference type="ARBA" id="ARBA00009853"/>
    </source>
</evidence>
<comment type="similarity">
    <text evidence="2">Belongs to the drug/metabolite transporter (DMT) superfamily. 10 TMS drug/metabolite exporter (DME) (TC 2.A.7.3) family.</text>
</comment>
<sequence length="312" mass="33880">MNKSLTLAYLGIIIATFFWGTNFNAGAYIVAHQPPITASLERFAIATLVMLTVFGLRGQLRLSTLRNNWPAYLGLGLLGFTLFNLCTFFGLQSTTPVNGALILATTPLWTLVFGLIWQHEKLSWPRAAGLLCGLTGVVLVITQGDIQILLRLNVSRGDGIILLGSLAWALNMVGTRRWVHNATPVETTSYSMLFGTLALLPLAFYFETPWRNLTDSALSVHVAVLYLALCGSLLAYLLWFNGLAQVGAVRTAIFFNLAPVFTLLVSTLTGHAPNGWQLGGAVWVILGVLLTSGVLNPLWQRRVNAASHLGEG</sequence>
<feature type="transmembrane region" description="Helical" evidence="8">
    <location>
        <begin position="278"/>
        <end position="299"/>
    </location>
</feature>
<evidence type="ECO:0000313" key="10">
    <source>
        <dbReference type="EMBL" id="MBH1928206.1"/>
    </source>
</evidence>
<dbReference type="InterPro" id="IPR000620">
    <property type="entry name" value="EamA_dom"/>
</dbReference>
<dbReference type="Proteomes" id="UP000624159">
    <property type="component" value="Unassembled WGS sequence"/>
</dbReference>
<feature type="transmembrane region" description="Helical" evidence="8">
    <location>
        <begin position="129"/>
        <end position="150"/>
    </location>
</feature>
<evidence type="ECO:0000256" key="6">
    <source>
        <dbReference type="ARBA" id="ARBA00023136"/>
    </source>
</evidence>
<keyword evidence="13" id="KW-1185">Reference proteome</keyword>
<reference evidence="11 12" key="1">
    <citation type="submission" date="2018-12" db="EMBL/GenBank/DDBJ databases">
        <authorList>
            <consortium name="Pathogen Informatics"/>
        </authorList>
    </citation>
    <scope>NUCLEOTIDE SEQUENCE [LARGE SCALE GENOMIC DNA]</scope>
    <source>
        <strain evidence="11 12">NCTC9419</strain>
    </source>
</reference>
<reference evidence="10 13" key="2">
    <citation type="submission" date="2020-11" db="EMBL/GenBank/DDBJ databases">
        <title>Enhanced detection system for hospital associated transmission using whole genome sequencing surveillance.</title>
        <authorList>
            <person name="Harrison L.H."/>
            <person name="Van Tyne D."/>
            <person name="Marsh J.W."/>
            <person name="Griffith M.P."/>
            <person name="Snyder D.J."/>
            <person name="Cooper V.S."/>
            <person name="Mustapha M."/>
        </authorList>
    </citation>
    <scope>NUCLEOTIDE SEQUENCE [LARGE SCALE GENOMIC DNA]</scope>
    <source>
        <strain evidence="10 13">SER00230</strain>
    </source>
</reference>
<dbReference type="GO" id="GO:0005886">
    <property type="term" value="C:plasma membrane"/>
    <property type="evidence" value="ECO:0007669"/>
    <property type="project" value="UniProtKB-SubCell"/>
</dbReference>
<evidence type="ECO:0000256" key="7">
    <source>
        <dbReference type="ARBA" id="ARBA00040595"/>
    </source>
</evidence>
<feature type="transmembrane region" description="Helical" evidence="8">
    <location>
        <begin position="218"/>
        <end position="240"/>
    </location>
</feature>
<feature type="transmembrane region" description="Helical" evidence="8">
    <location>
        <begin position="43"/>
        <end position="60"/>
    </location>
</feature>
<dbReference type="Gene3D" id="1.10.3730.20">
    <property type="match status" value="1"/>
</dbReference>
<dbReference type="PANTHER" id="PTHR32322">
    <property type="entry name" value="INNER MEMBRANE TRANSPORTER"/>
    <property type="match status" value="1"/>
</dbReference>
<keyword evidence="5 8" id="KW-1133">Transmembrane helix</keyword>
<dbReference type="Pfam" id="PF00892">
    <property type="entry name" value="EamA"/>
    <property type="match status" value="2"/>
</dbReference>
<feature type="transmembrane region" description="Helical" evidence="8">
    <location>
        <begin position="72"/>
        <end position="91"/>
    </location>
</feature>
<dbReference type="InterPro" id="IPR037185">
    <property type="entry name" value="EmrE-like"/>
</dbReference>
<proteinExistence type="inferred from homology"/>
<comment type="subcellular location">
    <subcellularLocation>
        <location evidence="1">Cell membrane</location>
        <topology evidence="1">Multi-pass membrane protein</topology>
    </subcellularLocation>
</comment>
<feature type="transmembrane region" description="Helical" evidence="8">
    <location>
        <begin position="156"/>
        <end position="175"/>
    </location>
</feature>
<feature type="transmembrane region" description="Helical" evidence="8">
    <location>
        <begin position="7"/>
        <end position="31"/>
    </location>
</feature>
<keyword evidence="6 8" id="KW-0472">Membrane</keyword>
<organism evidence="11 12">
    <name type="scientific">Serratia rubidaea</name>
    <name type="common">Serratia marinorubra</name>
    <dbReference type="NCBI Taxonomy" id="61652"/>
    <lineage>
        <taxon>Bacteria</taxon>
        <taxon>Pseudomonadati</taxon>
        <taxon>Pseudomonadota</taxon>
        <taxon>Gammaproteobacteria</taxon>
        <taxon>Enterobacterales</taxon>
        <taxon>Yersiniaceae</taxon>
        <taxon>Serratia</taxon>
    </lineage>
</organism>
<dbReference type="EMBL" id="JADULK010000001">
    <property type="protein sequence ID" value="MBH1928206.1"/>
    <property type="molecule type" value="Genomic_DNA"/>
</dbReference>
<accession>A0A3S4GM46</accession>
<protein>
    <recommendedName>
        <fullName evidence="7">Threonine/homoserine exporter RhtA</fullName>
    </recommendedName>
</protein>
<dbReference type="EMBL" id="LR134155">
    <property type="protein sequence ID" value="VEA72458.1"/>
    <property type="molecule type" value="Genomic_DNA"/>
</dbReference>
<dbReference type="RefSeq" id="WP_128144380.1">
    <property type="nucleotide sequence ID" value="NZ_JADULK010000001.1"/>
</dbReference>
<evidence type="ECO:0000256" key="5">
    <source>
        <dbReference type="ARBA" id="ARBA00022989"/>
    </source>
</evidence>
<evidence type="ECO:0000313" key="13">
    <source>
        <dbReference type="Proteomes" id="UP000624159"/>
    </source>
</evidence>
<evidence type="ECO:0000256" key="3">
    <source>
        <dbReference type="ARBA" id="ARBA00022475"/>
    </source>
</evidence>
<feature type="domain" description="EamA" evidence="9">
    <location>
        <begin position="157"/>
        <end position="292"/>
    </location>
</feature>
<evidence type="ECO:0000256" key="4">
    <source>
        <dbReference type="ARBA" id="ARBA00022692"/>
    </source>
</evidence>
<dbReference type="PANTHER" id="PTHR32322:SF18">
    <property type="entry name" value="S-ADENOSYLMETHIONINE_S-ADENOSYLHOMOCYSTEINE TRANSPORTER"/>
    <property type="match status" value="1"/>
</dbReference>
<keyword evidence="4 8" id="KW-0812">Transmembrane</keyword>
<name>A0A3S4GM46_SERRU</name>
<gene>
    <name evidence="10" type="ORF">I5U13_00825</name>
    <name evidence="11" type="ORF">NCTC9419_04072</name>
</gene>
<dbReference type="AlphaFoldDB" id="A0A3S4GM46"/>
<feature type="transmembrane region" description="Helical" evidence="8">
    <location>
        <begin position="97"/>
        <end position="117"/>
    </location>
</feature>
<evidence type="ECO:0000259" key="9">
    <source>
        <dbReference type="Pfam" id="PF00892"/>
    </source>
</evidence>
<evidence type="ECO:0000256" key="8">
    <source>
        <dbReference type="SAM" id="Phobius"/>
    </source>
</evidence>
<feature type="domain" description="EamA" evidence="9">
    <location>
        <begin position="7"/>
        <end position="141"/>
    </location>
</feature>
<dbReference type="Proteomes" id="UP000271603">
    <property type="component" value="Chromosome"/>
</dbReference>
<evidence type="ECO:0000313" key="11">
    <source>
        <dbReference type="EMBL" id="VEA72458.1"/>
    </source>
</evidence>
<feature type="transmembrane region" description="Helical" evidence="8">
    <location>
        <begin position="252"/>
        <end position="272"/>
    </location>
</feature>
<evidence type="ECO:0000256" key="1">
    <source>
        <dbReference type="ARBA" id="ARBA00004651"/>
    </source>
</evidence>
<feature type="transmembrane region" description="Helical" evidence="8">
    <location>
        <begin position="187"/>
        <end position="206"/>
    </location>
</feature>
<dbReference type="InterPro" id="IPR050638">
    <property type="entry name" value="AA-Vitamin_Transporters"/>
</dbReference>